<evidence type="ECO:0000313" key="1">
    <source>
        <dbReference type="EMBL" id="GAF92102.1"/>
    </source>
</evidence>
<sequence length="137" mass="16257">MELHIFRRGKEFETREKSEWLTLDDGYQALFEKTIPTAPGRRGRIDVLIQEKNGSLTIIEIKSTNWDKIKPYRIRQNVLRHIRQVLSYLTYFHEKGIDVCLAICYPCAPSSKKTRLAIEQLFESKWVQVVWTNERET</sequence>
<protein>
    <submittedName>
        <fullName evidence="1">Uncharacterized protein</fullName>
    </submittedName>
</protein>
<organism evidence="1">
    <name type="scientific">marine sediment metagenome</name>
    <dbReference type="NCBI Taxonomy" id="412755"/>
    <lineage>
        <taxon>unclassified sequences</taxon>
        <taxon>metagenomes</taxon>
        <taxon>ecological metagenomes</taxon>
    </lineage>
</organism>
<reference evidence="1" key="1">
    <citation type="journal article" date="2014" name="Front. Microbiol.">
        <title>High frequency of phylogenetically diverse reductive dehalogenase-homologous genes in deep subseafloor sedimentary metagenomes.</title>
        <authorList>
            <person name="Kawai M."/>
            <person name="Futagami T."/>
            <person name="Toyoda A."/>
            <person name="Takaki Y."/>
            <person name="Nishi S."/>
            <person name="Hori S."/>
            <person name="Arai W."/>
            <person name="Tsubouchi T."/>
            <person name="Morono Y."/>
            <person name="Uchiyama I."/>
            <person name="Ito T."/>
            <person name="Fujiyama A."/>
            <person name="Inagaki F."/>
            <person name="Takami H."/>
        </authorList>
    </citation>
    <scope>NUCLEOTIDE SEQUENCE</scope>
    <source>
        <strain evidence="1">Expedition CK06-06</strain>
    </source>
</reference>
<accession>X0TVC8</accession>
<dbReference type="InterPro" id="IPR011604">
    <property type="entry name" value="PDDEXK-like_dom_sf"/>
</dbReference>
<gene>
    <name evidence="1" type="ORF">S01H1_27732</name>
</gene>
<dbReference type="Gene3D" id="3.90.320.10">
    <property type="match status" value="1"/>
</dbReference>
<dbReference type="AlphaFoldDB" id="X0TVC8"/>
<proteinExistence type="predicted"/>
<name>X0TVC8_9ZZZZ</name>
<comment type="caution">
    <text evidence="1">The sequence shown here is derived from an EMBL/GenBank/DDBJ whole genome shotgun (WGS) entry which is preliminary data.</text>
</comment>
<dbReference type="EMBL" id="BARS01016910">
    <property type="protein sequence ID" value="GAF92102.1"/>
    <property type="molecule type" value="Genomic_DNA"/>
</dbReference>